<dbReference type="Pfam" id="PF03813">
    <property type="entry name" value="Nrap"/>
    <property type="match status" value="1"/>
</dbReference>
<dbReference type="GO" id="GO:0003723">
    <property type="term" value="F:RNA binding"/>
    <property type="evidence" value="ECO:0007669"/>
    <property type="project" value="UniProtKB-KW"/>
</dbReference>
<comment type="similarity">
    <text evidence="3 10">Belongs to the NRAP family.</text>
</comment>
<dbReference type="EMBL" id="NCKU01002595">
    <property type="protein sequence ID" value="RWS09254.1"/>
    <property type="molecule type" value="Genomic_DNA"/>
</dbReference>
<dbReference type="OrthoDB" id="10251401at2759"/>
<evidence type="ECO:0000256" key="1">
    <source>
        <dbReference type="ARBA" id="ARBA00004286"/>
    </source>
</evidence>
<dbReference type="InterPro" id="IPR035367">
    <property type="entry name" value="Nrap_D2"/>
</dbReference>
<dbReference type="InterPro" id="IPR035371">
    <property type="entry name" value="Nrap_D6"/>
</dbReference>
<comment type="caution">
    <text evidence="17">The sequence shown here is derived from an EMBL/GenBank/DDBJ whole genome shotgun (WGS) entry which is preliminary data.</text>
</comment>
<evidence type="ECO:0000259" key="12">
    <source>
        <dbReference type="Pfam" id="PF17403"/>
    </source>
</evidence>
<dbReference type="STRING" id="1965070.A0A3S3PVV0"/>
<feature type="domain" description="Nrap protein" evidence="16">
    <location>
        <begin position="893"/>
        <end position="1026"/>
    </location>
</feature>
<comment type="function">
    <text evidence="8">Part of the small subunit (SSU) processome, first precursor of the small eukaryotic ribosomal subunit. During the assembly of the SSU processome in the nucleolus, many ribosome biogenesis factors, an RNA chaperone and ribosomal proteins associate with the nascent pre-rRNA and work in concert to generate RNA folding, modifications, rearrangements and cleavage as well as targeted degradation of pre-ribosomal RNA by the RNA exosome.</text>
</comment>
<evidence type="ECO:0000313" key="19">
    <source>
        <dbReference type="EMBL" id="RWS09290.1"/>
    </source>
</evidence>
<evidence type="ECO:0000256" key="3">
    <source>
        <dbReference type="ARBA" id="ARBA00006674"/>
    </source>
</evidence>
<dbReference type="GO" id="GO:0006364">
    <property type="term" value="P:rRNA processing"/>
    <property type="evidence" value="ECO:0007669"/>
    <property type="project" value="TreeGrafter"/>
</dbReference>
<dbReference type="InterPro" id="IPR035082">
    <property type="entry name" value="Nrap_D1"/>
</dbReference>
<feature type="domain" description="Nrap protein" evidence="14">
    <location>
        <begin position="532"/>
        <end position="732"/>
    </location>
</feature>
<feature type="domain" description="Nrap protein" evidence="12">
    <location>
        <begin position="210"/>
        <end position="338"/>
    </location>
</feature>
<sequence length="1036" mass="120084">MKREKREKIVKFYEFLSREIKRIPSKETTEVTDQLFAEQNNVKVPIIQLPFRVKALFNFQPPEHIQIIGSFLTDTCLKQDLTVDILVTIPSTCFQERDYLNHKYFRKCALYLVSIAIHLKNVCENDVQLQFSYFNNIQLKPVLLVKTPKRSRFAPTKGNVRYEWFFKKQSLQDTEQTFATPYYNSIILHDLNFKINSDYFVDHLENNEELKEVIIMFKIWLKNRKYHRSFAFILSMFMFHLIDNKKISRQLNCYSLFRNTLFHFSLSSLDTQGISLSQQTPVDLSDFIDSHDVVFLDVTGFFNLCFDMPLDVYLGLKHEAKLTIDDLDKSSPDIYESMLTKEIVFNEKFDATLLIKSRDFENVIHCIDAEDRLLDFGGDSIKASLTPLINMLNYGLSHRLLLIQREMKTEEIHWELTDVPPTLYSSKEPVKLGFLFNPDHIYDNVDKGPSAEQEEAKDFKELWEEKSELRRFHDGTICEAVYWESKTLSEKRLIIRNALFYLLKKKANLQHLQMNSFMIEHALYLKNMKIQDNQRYGTGEEVMQNIISSSDALLKKIRTLDGLPLDISKFQGISPAFRGADPFPPIGGDPSFLSHRDFKLIKENFVFNKDRLIKPPRLISPLEVVIHMEITGKWPNDIGAIKRLKAAFYLELANQFKTKYNIVSKPQQEFIDIYHEGFVFRLILACYKELVLLRSTTTEEGTVRRNESKEADDFETKIDTIPKLTSALHGVHLKYPAYNLACRLAKIWISSHLFTGHINEITVELIVAYVFCHPFPCSTPNSPVAGFLRFLALIATHDWNNEPLIVNLNDELTTKQIEEIKEQFHKDRFNYPPMFVSSPYDKKTSQFTISSPITPVLRRLVAVAKASRKALNTGLDSSDTLNYQVIFSPPPDIYDVIIHLNPTQVSNFFLAQNKKHLQKFEIKTLGQKTTANNMPIVDFNPLENYLSLLQETYNDIALFFYNKYGGTAVYVIWKPTAFEGKCDIKSSNFCKASEIATAGGSPRCDVNFEAVLEDFEVLGNGIVKEVEIKSRLWLEK</sequence>
<dbReference type="Pfam" id="PF17406">
    <property type="entry name" value="Nrap_D5"/>
    <property type="match status" value="1"/>
</dbReference>
<dbReference type="AlphaFoldDB" id="A0A3S3PVV0"/>
<dbReference type="InterPro" id="IPR035369">
    <property type="entry name" value="Nrap_D4"/>
</dbReference>
<keyword evidence="20" id="KW-1185">Reference proteome</keyword>
<dbReference type="GO" id="GO:0034456">
    <property type="term" value="C:UTP-C complex"/>
    <property type="evidence" value="ECO:0007669"/>
    <property type="project" value="TreeGrafter"/>
</dbReference>
<dbReference type="Pfam" id="PF17404">
    <property type="entry name" value="Nrap_D3"/>
    <property type="match status" value="1"/>
</dbReference>
<dbReference type="PANTHER" id="PTHR17972">
    <property type="entry name" value="NUCLEOLAR RNA-ASSOCIATED PROTEIN"/>
    <property type="match status" value="1"/>
</dbReference>
<keyword evidence="5" id="KW-0158">Chromosome</keyword>
<dbReference type="Pfam" id="PF17407">
    <property type="entry name" value="Nrap_D6"/>
    <property type="match status" value="1"/>
</dbReference>
<feature type="domain" description="Nrap protein" evidence="15">
    <location>
        <begin position="735"/>
        <end position="889"/>
    </location>
</feature>
<accession>A0A3S3PVV0</accession>
<evidence type="ECO:0000256" key="8">
    <source>
        <dbReference type="ARBA" id="ARBA00035000"/>
    </source>
</evidence>
<evidence type="ECO:0000256" key="2">
    <source>
        <dbReference type="ARBA" id="ARBA00004604"/>
    </source>
</evidence>
<reference evidence="17 20" key="1">
    <citation type="journal article" date="2018" name="Gigascience">
        <title>Genomes of trombidid mites reveal novel predicted allergens and laterally-transferred genes associated with secondary metabolism.</title>
        <authorList>
            <person name="Dong X."/>
            <person name="Chaisiri K."/>
            <person name="Xia D."/>
            <person name="Armstrong S.D."/>
            <person name="Fang Y."/>
            <person name="Donnelly M.J."/>
            <person name="Kadowaki T."/>
            <person name="McGarry J.W."/>
            <person name="Darby A.C."/>
            <person name="Makepeace B.L."/>
        </authorList>
    </citation>
    <scope>NUCLEOTIDE SEQUENCE [LARGE SCALE GENOMIC DNA]</scope>
    <source>
        <strain evidence="17">UoL-WK</strain>
    </source>
</reference>
<evidence type="ECO:0000256" key="4">
    <source>
        <dbReference type="ARBA" id="ARBA00016437"/>
    </source>
</evidence>
<dbReference type="Gene3D" id="3.30.70.3030">
    <property type="match status" value="1"/>
</dbReference>
<dbReference type="GO" id="GO:0032545">
    <property type="term" value="C:CURI complex"/>
    <property type="evidence" value="ECO:0007669"/>
    <property type="project" value="TreeGrafter"/>
</dbReference>
<evidence type="ECO:0000313" key="17">
    <source>
        <dbReference type="EMBL" id="RWS09066.1"/>
    </source>
</evidence>
<dbReference type="GO" id="GO:0005694">
    <property type="term" value="C:chromosome"/>
    <property type="evidence" value="ECO:0007669"/>
    <property type="project" value="UniProtKB-SubCell"/>
</dbReference>
<evidence type="ECO:0000259" key="13">
    <source>
        <dbReference type="Pfam" id="PF17404"/>
    </source>
</evidence>
<dbReference type="InterPro" id="IPR035370">
    <property type="entry name" value="Nrap_D5"/>
</dbReference>
<feature type="domain" description="Nrap protein" evidence="13">
    <location>
        <begin position="347"/>
        <end position="507"/>
    </location>
</feature>
<evidence type="ECO:0000256" key="5">
    <source>
        <dbReference type="ARBA" id="ARBA00022454"/>
    </source>
</evidence>
<proteinExistence type="inferred from homology"/>
<dbReference type="Gene3D" id="1.10.1410.10">
    <property type="match status" value="1"/>
</dbReference>
<dbReference type="GO" id="GO:0032040">
    <property type="term" value="C:small-subunit processome"/>
    <property type="evidence" value="ECO:0007669"/>
    <property type="project" value="TreeGrafter"/>
</dbReference>
<evidence type="ECO:0000256" key="6">
    <source>
        <dbReference type="ARBA" id="ARBA00022884"/>
    </source>
</evidence>
<evidence type="ECO:0000259" key="16">
    <source>
        <dbReference type="Pfam" id="PF17407"/>
    </source>
</evidence>
<name>A0A3S3PVV0_9ACAR</name>
<evidence type="ECO:0000256" key="10">
    <source>
        <dbReference type="RuleBase" id="RU364032"/>
    </source>
</evidence>
<feature type="domain" description="Nrap protein" evidence="11">
    <location>
        <begin position="83"/>
        <end position="148"/>
    </location>
</feature>
<evidence type="ECO:0000256" key="9">
    <source>
        <dbReference type="ARBA" id="ARBA00035020"/>
    </source>
</evidence>
<evidence type="ECO:0000313" key="20">
    <source>
        <dbReference type="Proteomes" id="UP000285301"/>
    </source>
</evidence>
<organism evidence="17 20">
    <name type="scientific">Dinothrombium tinctorium</name>
    <dbReference type="NCBI Taxonomy" id="1965070"/>
    <lineage>
        <taxon>Eukaryota</taxon>
        <taxon>Metazoa</taxon>
        <taxon>Ecdysozoa</taxon>
        <taxon>Arthropoda</taxon>
        <taxon>Chelicerata</taxon>
        <taxon>Arachnida</taxon>
        <taxon>Acari</taxon>
        <taxon>Acariformes</taxon>
        <taxon>Trombidiformes</taxon>
        <taxon>Prostigmata</taxon>
        <taxon>Anystina</taxon>
        <taxon>Parasitengona</taxon>
        <taxon>Trombidioidea</taxon>
        <taxon>Trombidiidae</taxon>
        <taxon>Dinothrombium</taxon>
    </lineage>
</organism>
<evidence type="ECO:0000259" key="14">
    <source>
        <dbReference type="Pfam" id="PF17405"/>
    </source>
</evidence>
<dbReference type="EMBL" id="NCKU01002666">
    <property type="protein sequence ID" value="RWS09066.1"/>
    <property type="molecule type" value="Genomic_DNA"/>
</dbReference>
<dbReference type="InterPro" id="IPR035368">
    <property type="entry name" value="Nrap_D3"/>
</dbReference>
<keyword evidence="7 10" id="KW-0539">Nucleus</keyword>
<protein>
    <recommendedName>
        <fullName evidence="4 10">Nucleolar protein 6</fullName>
    </recommendedName>
</protein>
<comment type="subunit">
    <text evidence="9">Part of the small subunit (SSU) processome, composed of more than 70 proteins and the RNA chaperone small nucleolar RNA (snoRNA) U3.</text>
</comment>
<reference evidence="17" key="2">
    <citation type="submission" date="2018-11" db="EMBL/GenBank/DDBJ databases">
        <title>Trombidioid mite genomics.</title>
        <authorList>
            <person name="Dong X."/>
        </authorList>
    </citation>
    <scope>NUCLEOTIDE SEQUENCE</scope>
    <source>
        <strain evidence="17">UoL-WK</strain>
    </source>
</reference>
<dbReference type="Pfam" id="PF17403">
    <property type="entry name" value="Nrap_D2"/>
    <property type="match status" value="1"/>
</dbReference>
<keyword evidence="6 10" id="KW-0694">RNA-binding</keyword>
<evidence type="ECO:0000259" key="15">
    <source>
        <dbReference type="Pfam" id="PF17406"/>
    </source>
</evidence>
<evidence type="ECO:0000259" key="11">
    <source>
        <dbReference type="Pfam" id="PF03813"/>
    </source>
</evidence>
<dbReference type="Pfam" id="PF17405">
    <property type="entry name" value="Nrap_D4"/>
    <property type="match status" value="1"/>
</dbReference>
<gene>
    <name evidence="17" type="ORF">B4U79_03582</name>
    <name evidence="19" type="ORF">B4U79_03932</name>
    <name evidence="18" type="ORF">B4U79_12520</name>
</gene>
<dbReference type="GO" id="GO:0006409">
    <property type="term" value="P:tRNA export from nucleus"/>
    <property type="evidence" value="ECO:0007669"/>
    <property type="project" value="TreeGrafter"/>
</dbReference>
<evidence type="ECO:0000313" key="18">
    <source>
        <dbReference type="EMBL" id="RWS09254.1"/>
    </source>
</evidence>
<dbReference type="InterPro" id="IPR005554">
    <property type="entry name" value="NOL6/Upt22"/>
</dbReference>
<comment type="subcellular location">
    <subcellularLocation>
        <location evidence="1">Chromosome</location>
    </subcellularLocation>
    <subcellularLocation>
        <location evidence="2 10">Nucleus</location>
        <location evidence="2 10">Nucleolus</location>
    </subcellularLocation>
</comment>
<dbReference type="Proteomes" id="UP000285301">
    <property type="component" value="Unassembled WGS sequence"/>
</dbReference>
<dbReference type="EMBL" id="NCKU01002577">
    <property type="protein sequence ID" value="RWS09290.1"/>
    <property type="molecule type" value="Genomic_DNA"/>
</dbReference>
<dbReference type="PANTHER" id="PTHR17972:SF0">
    <property type="entry name" value="NUCLEOLAR PROTEIN 6"/>
    <property type="match status" value="1"/>
</dbReference>
<evidence type="ECO:0000256" key="7">
    <source>
        <dbReference type="ARBA" id="ARBA00023242"/>
    </source>
</evidence>